<dbReference type="OrthoDB" id="982055at2"/>
<name>A0A1T5KDK3_9BACT</name>
<dbReference type="AlphaFoldDB" id="A0A1T5KDK3"/>
<accession>A0A1T5KDK3</accession>
<dbReference type="RefSeq" id="WP_079686562.1">
    <property type="nucleotide sequence ID" value="NZ_FUZU01000001.1"/>
</dbReference>
<dbReference type="Proteomes" id="UP000190961">
    <property type="component" value="Unassembled WGS sequence"/>
</dbReference>
<dbReference type="STRING" id="688867.SAMN05660236_2069"/>
<keyword evidence="2" id="KW-1185">Reference proteome</keyword>
<gene>
    <name evidence="1" type="ORF">SAMN05660236_2069</name>
</gene>
<dbReference type="EMBL" id="FUZU01000001">
    <property type="protein sequence ID" value="SKC61776.1"/>
    <property type="molecule type" value="Genomic_DNA"/>
</dbReference>
<organism evidence="1 2">
    <name type="scientific">Ohtaekwangia koreensis</name>
    <dbReference type="NCBI Taxonomy" id="688867"/>
    <lineage>
        <taxon>Bacteria</taxon>
        <taxon>Pseudomonadati</taxon>
        <taxon>Bacteroidota</taxon>
        <taxon>Cytophagia</taxon>
        <taxon>Cytophagales</taxon>
        <taxon>Fulvivirgaceae</taxon>
        <taxon>Ohtaekwangia</taxon>
    </lineage>
</organism>
<evidence type="ECO:0000313" key="2">
    <source>
        <dbReference type="Proteomes" id="UP000190961"/>
    </source>
</evidence>
<proteinExistence type="predicted"/>
<evidence type="ECO:0000313" key="1">
    <source>
        <dbReference type="EMBL" id="SKC61776.1"/>
    </source>
</evidence>
<reference evidence="1 2" key="1">
    <citation type="submission" date="2017-02" db="EMBL/GenBank/DDBJ databases">
        <authorList>
            <person name="Peterson S.W."/>
        </authorList>
    </citation>
    <scope>NUCLEOTIDE SEQUENCE [LARGE SCALE GENOMIC DNA]</scope>
    <source>
        <strain evidence="1 2">DSM 25262</strain>
    </source>
</reference>
<protein>
    <submittedName>
        <fullName evidence="1">Uncharacterized protein</fullName>
    </submittedName>
</protein>
<sequence>MDIQAEKLLLIEKLLRIGDAKILEQVRKLLEQSKNPVVGYDVQGNAITHQDFINKVEEAETQYQAGNYKTIDELDKQSETW</sequence>